<dbReference type="PANTHER" id="PTHR33625">
    <property type="entry name" value="OS08G0179900 PROTEIN"/>
    <property type="match status" value="1"/>
</dbReference>
<proteinExistence type="predicted"/>
<sequence>MGGGTVNIDFPVSQFLSSAANPPSFSSSSSASASASASASNFNTLPLKQSWTSSSTNHHTDDTCKKIESVDRKEDKRAIGSSSNSVFGIVPSKFEVENAMTALQNFMHWISSNGPVLLEFCDLRTLIPQRYGRLYDAFRLLQTDSSVKRLVVSLATDKAIWDAVMNNESVRKLHESLYTGEKGIKYESSEGEPTLATALLRWILDATKAKIMELIEKFQVLVNEVLGSVEGERSIEEAGVEIEDKVRSSLLLSIVILLIVVVARAHGF</sequence>
<protein>
    <submittedName>
        <fullName evidence="1">Uncharacterized protein</fullName>
    </submittedName>
</protein>
<gene>
    <name evidence="1" type="ORF">Dsin_026440</name>
</gene>
<accession>A0AAD9ZXZ1</accession>
<organism evidence="1 2">
    <name type="scientific">Dipteronia sinensis</name>
    <dbReference type="NCBI Taxonomy" id="43782"/>
    <lineage>
        <taxon>Eukaryota</taxon>
        <taxon>Viridiplantae</taxon>
        <taxon>Streptophyta</taxon>
        <taxon>Embryophyta</taxon>
        <taxon>Tracheophyta</taxon>
        <taxon>Spermatophyta</taxon>
        <taxon>Magnoliopsida</taxon>
        <taxon>eudicotyledons</taxon>
        <taxon>Gunneridae</taxon>
        <taxon>Pentapetalae</taxon>
        <taxon>rosids</taxon>
        <taxon>malvids</taxon>
        <taxon>Sapindales</taxon>
        <taxon>Sapindaceae</taxon>
        <taxon>Hippocastanoideae</taxon>
        <taxon>Acereae</taxon>
        <taxon>Dipteronia</taxon>
    </lineage>
</organism>
<comment type="caution">
    <text evidence="1">The sequence shown here is derived from an EMBL/GenBank/DDBJ whole genome shotgun (WGS) entry which is preliminary data.</text>
</comment>
<dbReference type="Proteomes" id="UP001281410">
    <property type="component" value="Unassembled WGS sequence"/>
</dbReference>
<name>A0AAD9ZXZ1_9ROSI</name>
<reference evidence="1" key="1">
    <citation type="journal article" date="2023" name="Plant J.">
        <title>Genome sequences and population genomics provide insights into the demographic history, inbreeding, and mutation load of two 'living fossil' tree species of Dipteronia.</title>
        <authorList>
            <person name="Feng Y."/>
            <person name="Comes H.P."/>
            <person name="Chen J."/>
            <person name="Zhu S."/>
            <person name="Lu R."/>
            <person name="Zhang X."/>
            <person name="Li P."/>
            <person name="Qiu J."/>
            <person name="Olsen K.M."/>
            <person name="Qiu Y."/>
        </authorList>
    </citation>
    <scope>NUCLEOTIDE SEQUENCE</scope>
    <source>
        <strain evidence="1">NBL</strain>
    </source>
</reference>
<evidence type="ECO:0000313" key="1">
    <source>
        <dbReference type="EMBL" id="KAK3195130.1"/>
    </source>
</evidence>
<keyword evidence="2" id="KW-1185">Reference proteome</keyword>
<dbReference type="EMBL" id="JANJYJ010000008">
    <property type="protein sequence ID" value="KAK3195130.1"/>
    <property type="molecule type" value="Genomic_DNA"/>
</dbReference>
<dbReference type="PANTHER" id="PTHR33625:SF2">
    <property type="entry name" value="POST-SET DOMAIN-CONTAINING PROTEIN"/>
    <property type="match status" value="1"/>
</dbReference>
<evidence type="ECO:0000313" key="2">
    <source>
        <dbReference type="Proteomes" id="UP001281410"/>
    </source>
</evidence>
<dbReference type="AlphaFoldDB" id="A0AAD9ZXZ1"/>